<keyword evidence="1" id="KW-0694">RNA-binding</keyword>
<dbReference type="AlphaFoldDB" id="A0AAN9QN05"/>
<accession>A0AAN9QN05</accession>
<evidence type="ECO:0000256" key="1">
    <source>
        <dbReference type="PROSITE-ProRule" id="PRU00176"/>
    </source>
</evidence>
<evidence type="ECO:0000259" key="2">
    <source>
        <dbReference type="PROSITE" id="PS50102"/>
    </source>
</evidence>
<protein>
    <recommendedName>
        <fullName evidence="2">RRM domain-containing protein</fullName>
    </recommendedName>
</protein>
<dbReference type="Pfam" id="PF00076">
    <property type="entry name" value="RRM_1"/>
    <property type="match status" value="1"/>
</dbReference>
<name>A0AAN9QN05_CANGL</name>
<feature type="domain" description="RRM" evidence="2">
    <location>
        <begin position="22"/>
        <end position="95"/>
    </location>
</feature>
<proteinExistence type="predicted"/>
<dbReference type="EMBL" id="JAYMYQ010000003">
    <property type="protein sequence ID" value="KAK7343775.1"/>
    <property type="molecule type" value="Genomic_DNA"/>
</dbReference>
<dbReference type="InterPro" id="IPR035979">
    <property type="entry name" value="RBD_domain_sf"/>
</dbReference>
<dbReference type="SUPFAM" id="SSF54928">
    <property type="entry name" value="RNA-binding domain, RBD"/>
    <property type="match status" value="1"/>
</dbReference>
<reference evidence="3 4" key="1">
    <citation type="submission" date="2024-01" db="EMBL/GenBank/DDBJ databases">
        <title>The genomes of 5 underutilized Papilionoideae crops provide insights into root nodulation and disease resistanc.</title>
        <authorList>
            <person name="Jiang F."/>
        </authorList>
    </citation>
    <scope>NUCLEOTIDE SEQUENCE [LARGE SCALE GENOMIC DNA]</scope>
    <source>
        <strain evidence="3">LVBAO_FW01</strain>
        <tissue evidence="3">Leaves</tissue>
    </source>
</reference>
<dbReference type="InterPro" id="IPR000504">
    <property type="entry name" value="RRM_dom"/>
</dbReference>
<dbReference type="PROSITE" id="PS50102">
    <property type="entry name" value="RRM"/>
    <property type="match status" value="1"/>
</dbReference>
<comment type="caution">
    <text evidence="3">The sequence shown here is derived from an EMBL/GenBank/DDBJ whole genome shotgun (WGS) entry which is preliminary data.</text>
</comment>
<keyword evidence="4" id="KW-1185">Reference proteome</keyword>
<organism evidence="3 4">
    <name type="scientific">Canavalia gladiata</name>
    <name type="common">Sword bean</name>
    <name type="synonym">Dolichos gladiatus</name>
    <dbReference type="NCBI Taxonomy" id="3824"/>
    <lineage>
        <taxon>Eukaryota</taxon>
        <taxon>Viridiplantae</taxon>
        <taxon>Streptophyta</taxon>
        <taxon>Embryophyta</taxon>
        <taxon>Tracheophyta</taxon>
        <taxon>Spermatophyta</taxon>
        <taxon>Magnoliopsida</taxon>
        <taxon>eudicotyledons</taxon>
        <taxon>Gunneridae</taxon>
        <taxon>Pentapetalae</taxon>
        <taxon>rosids</taxon>
        <taxon>fabids</taxon>
        <taxon>Fabales</taxon>
        <taxon>Fabaceae</taxon>
        <taxon>Papilionoideae</taxon>
        <taxon>50 kb inversion clade</taxon>
        <taxon>NPAAA clade</taxon>
        <taxon>indigoferoid/millettioid clade</taxon>
        <taxon>Phaseoleae</taxon>
        <taxon>Canavalia</taxon>
    </lineage>
</organism>
<dbReference type="Gene3D" id="3.30.70.330">
    <property type="match status" value="1"/>
</dbReference>
<dbReference type="InterPro" id="IPR012677">
    <property type="entry name" value="Nucleotide-bd_a/b_plait_sf"/>
</dbReference>
<dbReference type="GO" id="GO:0003723">
    <property type="term" value="F:RNA binding"/>
    <property type="evidence" value="ECO:0007669"/>
    <property type="project" value="UniProtKB-UniRule"/>
</dbReference>
<gene>
    <name evidence="3" type="ORF">VNO77_12802</name>
</gene>
<evidence type="ECO:0000313" key="3">
    <source>
        <dbReference type="EMBL" id="KAK7343775.1"/>
    </source>
</evidence>
<evidence type="ECO:0000313" key="4">
    <source>
        <dbReference type="Proteomes" id="UP001367508"/>
    </source>
</evidence>
<dbReference type="Proteomes" id="UP001367508">
    <property type="component" value="Unassembled WGS sequence"/>
</dbReference>
<sequence length="214" mass="23719">MYHIFRVMFCQHDPSIWKSGYGKLAMCSLRTWTHLLITENYMTLLPPSVLYCKVAIESNGHSEGHGFVQIDNEEAAYNAIKQLNGMLINDKQIYVWTLCSEPERLILLKIQAPGGMAPLPWGILGYHPGAKTCPQQLYFGLGTAGFMPPQPAGVGFQQQILHGMWLVSHVISLHLTPSRDRVNLAKVSEAMQVLHEAASGSEVGDQLGPFSLSE</sequence>